<dbReference type="AlphaFoldDB" id="A0A182PMB4"/>
<feature type="compositionally biased region" description="Basic and acidic residues" evidence="1">
    <location>
        <begin position="11"/>
        <end position="29"/>
    </location>
</feature>
<keyword evidence="3" id="KW-1185">Reference proteome</keyword>
<evidence type="ECO:0000256" key="1">
    <source>
        <dbReference type="SAM" id="MobiDB-lite"/>
    </source>
</evidence>
<feature type="region of interest" description="Disordered" evidence="1">
    <location>
        <begin position="1"/>
        <end position="58"/>
    </location>
</feature>
<reference evidence="3" key="1">
    <citation type="submission" date="2013-03" db="EMBL/GenBank/DDBJ databases">
        <title>The Genome Sequence of Anopheles epiroticus epiroticus2.</title>
        <authorList>
            <consortium name="The Broad Institute Genomics Platform"/>
            <person name="Neafsey D.E."/>
            <person name="Howell P."/>
            <person name="Walker B."/>
            <person name="Young S.K."/>
            <person name="Zeng Q."/>
            <person name="Gargeya S."/>
            <person name="Fitzgerald M."/>
            <person name="Haas B."/>
            <person name="Abouelleil A."/>
            <person name="Allen A.W."/>
            <person name="Alvarado L."/>
            <person name="Arachchi H.M."/>
            <person name="Berlin A.M."/>
            <person name="Chapman S.B."/>
            <person name="Gainer-Dewar J."/>
            <person name="Goldberg J."/>
            <person name="Griggs A."/>
            <person name="Gujja S."/>
            <person name="Hansen M."/>
            <person name="Howarth C."/>
            <person name="Imamovic A."/>
            <person name="Ireland A."/>
            <person name="Larimer J."/>
            <person name="McCowan C."/>
            <person name="Murphy C."/>
            <person name="Pearson M."/>
            <person name="Poon T.W."/>
            <person name="Priest M."/>
            <person name="Roberts A."/>
            <person name="Saif S."/>
            <person name="Shea T."/>
            <person name="Sisk P."/>
            <person name="Sykes S."/>
            <person name="Wortman J."/>
            <person name="Nusbaum C."/>
            <person name="Birren B."/>
        </authorList>
    </citation>
    <scope>NUCLEOTIDE SEQUENCE [LARGE SCALE GENOMIC DNA]</scope>
    <source>
        <strain evidence="3">Epiroticus2</strain>
    </source>
</reference>
<reference evidence="2" key="2">
    <citation type="submission" date="2020-05" db="UniProtKB">
        <authorList>
            <consortium name="EnsemblMetazoa"/>
        </authorList>
    </citation>
    <scope>IDENTIFICATION</scope>
    <source>
        <strain evidence="2">Epiroticus2</strain>
    </source>
</reference>
<accession>A0A182PMB4</accession>
<evidence type="ECO:0000313" key="2">
    <source>
        <dbReference type="EnsemblMetazoa" id="AEPI008087-PA"/>
    </source>
</evidence>
<protein>
    <submittedName>
        <fullName evidence="2">Uncharacterized protein</fullName>
    </submittedName>
</protein>
<dbReference type="Proteomes" id="UP000075885">
    <property type="component" value="Unassembled WGS sequence"/>
</dbReference>
<feature type="compositionally biased region" description="Polar residues" evidence="1">
    <location>
        <begin position="1"/>
        <end position="10"/>
    </location>
</feature>
<evidence type="ECO:0000313" key="3">
    <source>
        <dbReference type="Proteomes" id="UP000075885"/>
    </source>
</evidence>
<proteinExistence type="predicted"/>
<dbReference type="VEuPathDB" id="VectorBase:AEPI008087"/>
<sequence length="94" mass="10227">MVTKSGTEPATSKDDGASPSEADREERASRSASPLANRLKSVVARRKDPTSNTHKIPVTIANPVPISQPVPTTQEKPKTWTFLFAFACTILFPF</sequence>
<name>A0A182PMB4_9DIPT</name>
<dbReference type="EnsemblMetazoa" id="AEPI008087-RA">
    <property type="protein sequence ID" value="AEPI008087-PA"/>
    <property type="gene ID" value="AEPI008087"/>
</dbReference>
<organism evidence="2 3">
    <name type="scientific">Anopheles epiroticus</name>
    <dbReference type="NCBI Taxonomy" id="199890"/>
    <lineage>
        <taxon>Eukaryota</taxon>
        <taxon>Metazoa</taxon>
        <taxon>Ecdysozoa</taxon>
        <taxon>Arthropoda</taxon>
        <taxon>Hexapoda</taxon>
        <taxon>Insecta</taxon>
        <taxon>Pterygota</taxon>
        <taxon>Neoptera</taxon>
        <taxon>Endopterygota</taxon>
        <taxon>Diptera</taxon>
        <taxon>Nematocera</taxon>
        <taxon>Culicoidea</taxon>
        <taxon>Culicidae</taxon>
        <taxon>Anophelinae</taxon>
        <taxon>Anopheles</taxon>
    </lineage>
</organism>